<proteinExistence type="predicted"/>
<reference evidence="1" key="1">
    <citation type="submission" date="2020-05" db="UniProtKB">
        <authorList>
            <consortium name="EnsemblMetazoa"/>
        </authorList>
    </citation>
    <scope>IDENTIFICATION</scope>
    <source>
        <strain evidence="1">Jacobina</strain>
    </source>
</reference>
<evidence type="ECO:0000313" key="2">
    <source>
        <dbReference type="Proteomes" id="UP000092461"/>
    </source>
</evidence>
<dbReference type="EMBL" id="AJWK01018869">
    <property type="status" value="NOT_ANNOTATED_CDS"/>
    <property type="molecule type" value="Genomic_DNA"/>
</dbReference>
<dbReference type="Proteomes" id="UP000092461">
    <property type="component" value="Unassembled WGS sequence"/>
</dbReference>
<protein>
    <submittedName>
        <fullName evidence="1">Uncharacterized protein</fullName>
    </submittedName>
</protein>
<dbReference type="EMBL" id="AJWK01018870">
    <property type="status" value="NOT_ANNOTATED_CDS"/>
    <property type="molecule type" value="Genomic_DNA"/>
</dbReference>
<dbReference type="EnsemblMetazoa" id="LLOJ005902-RA">
    <property type="protein sequence ID" value="LLOJ005902-PA"/>
    <property type="gene ID" value="LLOJ005902"/>
</dbReference>
<name>A0A1B0CML4_LUTLO</name>
<sequence>MSTNLLILKINWWLQPQQTLLELSRIFHVEFLLEELKWLQHLCQFDGFAGIHRDLIHILVLVDHGGDGAARVLESLFPWILLLMNAQMDHRCPPLEPGKYEILSEYALKDMPTDEEVLIGAIVRDQDYNPLLCYTHKASYYPEGN</sequence>
<evidence type="ECO:0000313" key="1">
    <source>
        <dbReference type="EnsemblMetazoa" id="LLOJ005902-PA"/>
    </source>
</evidence>
<organism evidence="1 2">
    <name type="scientific">Lutzomyia longipalpis</name>
    <name type="common">Sand fly</name>
    <dbReference type="NCBI Taxonomy" id="7200"/>
    <lineage>
        <taxon>Eukaryota</taxon>
        <taxon>Metazoa</taxon>
        <taxon>Ecdysozoa</taxon>
        <taxon>Arthropoda</taxon>
        <taxon>Hexapoda</taxon>
        <taxon>Insecta</taxon>
        <taxon>Pterygota</taxon>
        <taxon>Neoptera</taxon>
        <taxon>Endopterygota</taxon>
        <taxon>Diptera</taxon>
        <taxon>Nematocera</taxon>
        <taxon>Psychodoidea</taxon>
        <taxon>Psychodidae</taxon>
        <taxon>Lutzomyia</taxon>
        <taxon>Lutzomyia</taxon>
    </lineage>
</organism>
<dbReference type="VEuPathDB" id="VectorBase:LLOJ005902"/>
<accession>A0A1B0CML4</accession>
<dbReference type="AlphaFoldDB" id="A0A1B0CML4"/>
<keyword evidence="2" id="KW-1185">Reference proteome</keyword>